<keyword evidence="6" id="KW-1185">Reference proteome</keyword>
<keyword evidence="4" id="KW-0511">Multifunctional enzyme</keyword>
<dbReference type="Pfam" id="PF01960">
    <property type="entry name" value="ArgJ"/>
    <property type="match status" value="1"/>
</dbReference>
<gene>
    <name evidence="5" type="ORF">PVAG01_07592</name>
</gene>
<evidence type="ECO:0000256" key="1">
    <source>
        <dbReference type="ARBA" id="ARBA00022571"/>
    </source>
</evidence>
<accession>A0ABR4PDB0</accession>
<dbReference type="SUPFAM" id="SSF56266">
    <property type="entry name" value="DmpA/ArgJ-like"/>
    <property type="match status" value="1"/>
</dbReference>
<keyword evidence="1" id="KW-0055">Arginine biosynthesis</keyword>
<dbReference type="Proteomes" id="UP001629113">
    <property type="component" value="Unassembled WGS sequence"/>
</dbReference>
<dbReference type="InterPro" id="IPR002813">
    <property type="entry name" value="Arg_biosynth_ArgJ"/>
</dbReference>
<organism evidence="5 6">
    <name type="scientific">Phlyctema vagabunda</name>
    <dbReference type="NCBI Taxonomy" id="108571"/>
    <lineage>
        <taxon>Eukaryota</taxon>
        <taxon>Fungi</taxon>
        <taxon>Dikarya</taxon>
        <taxon>Ascomycota</taxon>
        <taxon>Pezizomycotina</taxon>
        <taxon>Leotiomycetes</taxon>
        <taxon>Helotiales</taxon>
        <taxon>Dermateaceae</taxon>
        <taxon>Phlyctema</taxon>
    </lineage>
</organism>
<evidence type="ECO:0000313" key="6">
    <source>
        <dbReference type="Proteomes" id="UP001629113"/>
    </source>
</evidence>
<keyword evidence="3" id="KW-0496">Mitochondrion</keyword>
<keyword evidence="2" id="KW-0028">Amino-acid biosynthesis</keyword>
<dbReference type="Gene3D" id="3.60.70.12">
    <property type="entry name" value="L-amino peptidase D-ALA esterase/amidase"/>
    <property type="match status" value="1"/>
</dbReference>
<proteinExistence type="predicted"/>
<evidence type="ECO:0000256" key="4">
    <source>
        <dbReference type="ARBA" id="ARBA00023268"/>
    </source>
</evidence>
<protein>
    <submittedName>
        <fullName evidence="5">Arginine biosynthesis bifunctional protein</fullName>
    </submittedName>
</protein>
<name>A0ABR4PDB0_9HELO</name>
<evidence type="ECO:0000256" key="3">
    <source>
        <dbReference type="ARBA" id="ARBA00023128"/>
    </source>
</evidence>
<dbReference type="InterPro" id="IPR016117">
    <property type="entry name" value="ArgJ-like_dom_sf"/>
</dbReference>
<sequence>MSCVSTFSRRIFSKKPFGFYQYRSFTKFDSFGNSPVPASKQRLVPANGVYPKGFLVGSTHVGIKPSSQSQPDLVLITSQAEWDTSGAAVLTKNEFPAASVVVTRDLVKQSGGKGLKGVIANSWCANLLTGPEGLEDSKLMSREAGRLVNGGRYGDGEAMMVMHTGKSIF</sequence>
<dbReference type="EMBL" id="JBFCZG010000006">
    <property type="protein sequence ID" value="KAL3421147.1"/>
    <property type="molecule type" value="Genomic_DNA"/>
</dbReference>
<evidence type="ECO:0000256" key="2">
    <source>
        <dbReference type="ARBA" id="ARBA00022605"/>
    </source>
</evidence>
<comment type="caution">
    <text evidence="5">The sequence shown here is derived from an EMBL/GenBank/DDBJ whole genome shotgun (WGS) entry which is preliminary data.</text>
</comment>
<reference evidence="5 6" key="1">
    <citation type="submission" date="2024-06" db="EMBL/GenBank/DDBJ databases">
        <title>Complete genome of Phlyctema vagabunda strain 19-DSS-EL-015.</title>
        <authorList>
            <person name="Fiorenzani C."/>
        </authorList>
    </citation>
    <scope>NUCLEOTIDE SEQUENCE [LARGE SCALE GENOMIC DNA]</scope>
    <source>
        <strain evidence="5 6">19-DSS-EL-015</strain>
    </source>
</reference>
<dbReference type="PANTHER" id="PTHR23100">
    <property type="entry name" value="ARGININE BIOSYNTHESIS BIFUNCTIONAL PROTEIN ARGJ"/>
    <property type="match status" value="1"/>
</dbReference>
<evidence type="ECO:0000313" key="5">
    <source>
        <dbReference type="EMBL" id="KAL3421147.1"/>
    </source>
</evidence>
<dbReference type="PANTHER" id="PTHR23100:SF0">
    <property type="entry name" value="ARGININE BIOSYNTHESIS BIFUNCTIONAL PROTEIN ARGJ, MITOCHONDRIAL"/>
    <property type="match status" value="1"/>
</dbReference>